<dbReference type="Pfam" id="PF03771">
    <property type="entry name" value="SPDY"/>
    <property type="match status" value="1"/>
</dbReference>
<feature type="region of interest" description="Disordered" evidence="1">
    <location>
        <begin position="160"/>
        <end position="182"/>
    </location>
</feature>
<evidence type="ECO:0000259" key="2">
    <source>
        <dbReference type="Pfam" id="PF03771"/>
    </source>
</evidence>
<name>A0A9W6PNQ8_9ACTN</name>
<organism evidence="3 4">
    <name type="scientific">Kitasatospora phosalacinea</name>
    <dbReference type="NCBI Taxonomy" id="2065"/>
    <lineage>
        <taxon>Bacteria</taxon>
        <taxon>Bacillati</taxon>
        <taxon>Actinomycetota</taxon>
        <taxon>Actinomycetes</taxon>
        <taxon>Kitasatosporales</taxon>
        <taxon>Streptomycetaceae</taxon>
        <taxon>Kitasatospora</taxon>
    </lineage>
</organism>
<dbReference type="EMBL" id="BSRX01000048">
    <property type="protein sequence ID" value="GLW58158.1"/>
    <property type="molecule type" value="Genomic_DNA"/>
</dbReference>
<evidence type="ECO:0000313" key="4">
    <source>
        <dbReference type="Proteomes" id="UP001165143"/>
    </source>
</evidence>
<evidence type="ECO:0000313" key="3">
    <source>
        <dbReference type="EMBL" id="GLW58158.1"/>
    </source>
</evidence>
<comment type="caution">
    <text evidence="3">The sequence shown here is derived from an EMBL/GenBank/DDBJ whole genome shotgun (WGS) entry which is preliminary data.</text>
</comment>
<dbReference type="Proteomes" id="UP001165143">
    <property type="component" value="Unassembled WGS sequence"/>
</dbReference>
<sequence>MRIEDDPGATWEPAVTVTAYASAAGDVLWRAEFGAATPDAVFESLLCALARDLAEPNPRDQQRALRGPRAESASACLPENNWRRRSFGLERSFRDSVLAWILWGLDEGGERWQVRFSDTIPAHLVAAACRPLVEDEDEELLRAEAVPCPVAAVLPDDVDEAAPASDERPAEPASRTPRKRVKGAPLESVLRIAREDLPEGSPVNIRTVSAAVRARGFGISTRRAQEAVAVLRSERADLP</sequence>
<accession>A0A9W6PNQ8</accession>
<gene>
    <name evidence="3" type="ORF">Kpho01_61690</name>
</gene>
<reference evidence="3" key="1">
    <citation type="submission" date="2023-02" db="EMBL/GenBank/DDBJ databases">
        <title>Kitasatospora phosalacinea NBRC 14362.</title>
        <authorList>
            <person name="Ichikawa N."/>
            <person name="Sato H."/>
            <person name="Tonouchi N."/>
        </authorList>
    </citation>
    <scope>NUCLEOTIDE SEQUENCE</scope>
    <source>
        <strain evidence="3">NBRC 14362</strain>
    </source>
</reference>
<protein>
    <recommendedName>
        <fullName evidence="2">DUF317 domain-containing protein</fullName>
    </recommendedName>
</protein>
<feature type="domain" description="DUF317" evidence="2">
    <location>
        <begin position="98"/>
        <end position="132"/>
    </location>
</feature>
<dbReference type="InterPro" id="IPR005523">
    <property type="entry name" value="DUF317_SPDY"/>
</dbReference>
<proteinExistence type="predicted"/>
<evidence type="ECO:0000256" key="1">
    <source>
        <dbReference type="SAM" id="MobiDB-lite"/>
    </source>
</evidence>
<dbReference type="AlphaFoldDB" id="A0A9W6PNQ8"/>